<organism evidence="1 3">
    <name type="scientific">Orientia tsutsugamushi str. Gilliam</name>
    <dbReference type="NCBI Taxonomy" id="1359184"/>
    <lineage>
        <taxon>Bacteria</taxon>
        <taxon>Pseudomonadati</taxon>
        <taxon>Pseudomonadota</taxon>
        <taxon>Alphaproteobacteria</taxon>
        <taxon>Rickettsiales</taxon>
        <taxon>Rickettsiaceae</taxon>
        <taxon>Rickettsieae</taxon>
        <taxon>Orientia</taxon>
    </lineage>
</organism>
<evidence type="ECO:0000313" key="2">
    <source>
        <dbReference type="EMBL" id="SPR07823.1"/>
    </source>
</evidence>
<protein>
    <submittedName>
        <fullName evidence="1">Uncharacterized protein</fullName>
    </submittedName>
</protein>
<sequence length="595" mass="66374">MGQVIKAATRIFAGVHNFSKALAFNKSTLANSHHWFNTQNYSNSFSTISINSHVVNQTESTLIQDYSKRSDSNKQSQLFKLGESEKNAQSLAVLIKLMSSSNVNHIDNAGESFVHKIGKNSKLNLLDKYYLFCQLKAKGANFEQENKVGNTVANVLLEKYIETGDSKILSYFLNNTEIYSPNKAFLLSLMRYIQEAGNPKQDEMNLFVKTIENLPKKNILLSNGEEMMVLKLLLSYGFSSSCTLHNQDKILHAAKSIINYYPQALGKAAVDEFIKYMQYSDTVSSSVAQFGVLVIQHLSSDEAGSQRLILDSLAKKYSYADKSKILQSAIEASDSEALNIKDLSNKGNTFLHVLKKSSLQDYHKLIGCAMAYGADVLQNDKGKTILQKIDLKSYDDQLLIREIISNGCLDKLCIASDAIGKSLFQKAIKFIAKGKLFILPEIKNAILEFNPSQALSSLAEMCNNRKVDLKTALELIQDLSTKTDLSHFVINCSHSTLKEISKLPYWHTVINSLEEKDHVSSLKSANGKLYPLLESTKETELSNVSAFERKFAPSVPEALGIDQYFLHEHNLIANDSTSENVDMYLPTMQAIGQIS</sequence>
<dbReference type="EMBL" id="LS398551">
    <property type="protein sequence ID" value="SPR07823.1"/>
    <property type="molecule type" value="Genomic_DNA"/>
</dbReference>
<evidence type="ECO:0000313" key="1">
    <source>
        <dbReference type="EMBL" id="KJV53591.1"/>
    </source>
</evidence>
<dbReference type="PATRIC" id="fig|1359184.3.peg.2663"/>
<dbReference type="RefSeq" id="WP_047220354.1">
    <property type="nucleotide sequence ID" value="NZ_LS398551.1"/>
</dbReference>
<evidence type="ECO:0000313" key="4">
    <source>
        <dbReference type="Proteomes" id="UP000244959"/>
    </source>
</evidence>
<reference evidence="1 3" key="1">
    <citation type="submission" date="2015-02" db="EMBL/GenBank/DDBJ databases">
        <title>Genome Sequencing of Rickettsiales.</title>
        <authorList>
            <person name="Daugherty S.C."/>
            <person name="Su Q."/>
            <person name="Abolude K."/>
            <person name="Beier-Sexton M."/>
            <person name="Carlyon J.A."/>
            <person name="Carter R."/>
            <person name="Day N.P."/>
            <person name="Dumler S.J."/>
            <person name="Dyachenko V."/>
            <person name="Godinez A."/>
            <person name="Kurtti T.J."/>
            <person name="Lichay M."/>
            <person name="Mullins K.E."/>
            <person name="Ott S."/>
            <person name="Pappas-Brown V."/>
            <person name="Paris D.H."/>
            <person name="Patel P."/>
            <person name="Richards A.L."/>
            <person name="Sadzewicz L."/>
            <person name="Sears K."/>
            <person name="Seidman D."/>
            <person name="Sengamalay N."/>
            <person name="Stenos J."/>
            <person name="Tallon L.J."/>
            <person name="Vincent G."/>
            <person name="Fraser C.M."/>
            <person name="Munderloh U."/>
            <person name="Dunning-Hotopp J.C."/>
        </authorList>
    </citation>
    <scope>NUCLEOTIDE SEQUENCE [LARGE SCALE GENOMIC DNA]</scope>
    <source>
        <strain evidence="1 3">Gilliam</strain>
    </source>
</reference>
<dbReference type="EMBL" id="LANO01000006">
    <property type="protein sequence ID" value="KJV53591.1"/>
    <property type="molecule type" value="Genomic_DNA"/>
</dbReference>
<reference evidence="4" key="3">
    <citation type="submission" date="2018-03" db="EMBL/GenBank/DDBJ databases">
        <authorList>
            <person name="Batty M. E."/>
            <person name="Batty M E."/>
        </authorList>
    </citation>
    <scope>NUCLEOTIDE SEQUENCE [LARGE SCALE GENOMIC DNA]</scope>
    <source>
        <strain evidence="4">Gilliam</strain>
    </source>
</reference>
<dbReference type="Proteomes" id="UP000033769">
    <property type="component" value="Unassembled WGS sequence"/>
</dbReference>
<evidence type="ECO:0000313" key="3">
    <source>
        <dbReference type="Proteomes" id="UP000033769"/>
    </source>
</evidence>
<accession>A0A0F3MD74</accession>
<gene>
    <name evidence="2" type="ORF">GILLIAM_01552</name>
    <name evidence="1" type="ORF">OTSGILL_0642</name>
</gene>
<proteinExistence type="predicted"/>
<reference evidence="2" key="2">
    <citation type="submission" date="2018-03" db="EMBL/GenBank/DDBJ databases">
        <authorList>
            <person name="Keele B.F."/>
        </authorList>
    </citation>
    <scope>NUCLEOTIDE SEQUENCE [LARGE SCALE GENOMIC DNA]</scope>
    <source>
        <strain evidence="2">Gilliam</strain>
    </source>
</reference>
<dbReference type="Proteomes" id="UP000244959">
    <property type="component" value="Chromosome I"/>
</dbReference>
<dbReference type="AlphaFoldDB" id="A0A0F3MD74"/>
<keyword evidence="4" id="KW-1185">Reference proteome</keyword>
<name>A0A0F3MD74_ORITS</name>